<evidence type="ECO:0000256" key="4">
    <source>
        <dbReference type="ARBA" id="ARBA00022840"/>
    </source>
</evidence>
<name>A0A0G7ZN17_9MOLU</name>
<gene>
    <name evidence="7" type="ORF">HEPPS_02330</name>
</gene>
<feature type="coiled-coil region" evidence="5">
    <location>
        <begin position="3"/>
        <end position="30"/>
    </location>
</feature>
<dbReference type="CDD" id="cd03230">
    <property type="entry name" value="ABC_DR_subfamily_A"/>
    <property type="match status" value="1"/>
</dbReference>
<keyword evidence="4 7" id="KW-0067">ATP-binding</keyword>
<organism evidence="7 8">
    <name type="scientific">Candidatus Hepatoplasma crinochetorum</name>
    <dbReference type="NCBI Taxonomy" id="295596"/>
    <lineage>
        <taxon>Bacteria</taxon>
        <taxon>Bacillati</taxon>
        <taxon>Mycoplasmatota</taxon>
        <taxon>Mollicutes</taxon>
        <taxon>Candidatus Hepatoplasmataceae</taxon>
        <taxon>Candidatus Hepatoplasma</taxon>
    </lineage>
</organism>
<comment type="similarity">
    <text evidence="1">Belongs to the ABC transporter superfamily.</text>
</comment>
<dbReference type="PROSITE" id="PS00211">
    <property type="entry name" value="ABC_TRANSPORTER_1"/>
    <property type="match status" value="1"/>
</dbReference>
<dbReference type="PANTHER" id="PTHR42711">
    <property type="entry name" value="ABC TRANSPORTER ATP-BINDING PROTEIN"/>
    <property type="match status" value="1"/>
</dbReference>
<evidence type="ECO:0000256" key="3">
    <source>
        <dbReference type="ARBA" id="ARBA00022741"/>
    </source>
</evidence>
<dbReference type="Gene3D" id="1.10.720.30">
    <property type="entry name" value="SAP domain"/>
    <property type="match status" value="1"/>
</dbReference>
<dbReference type="InterPro" id="IPR027417">
    <property type="entry name" value="P-loop_NTPase"/>
</dbReference>
<sequence length="340" mass="39041">MDKKLENLTVQQLKDELKKQNIKFKSSNNKKELISLLEEKDKTNDNKKSSKRLFCRLFKKRHVDEHEEGKEKLIEGKYQLVIKNLKKKYGKTEVLNGINLKVLPGEKVAIVGANGAGKSTLSEIIAQVKEPTSGELHYSFGKTKERISAKIGIQFQDSSYPDFYKVSDIVKFIIDASEIKISPEQLEHLYETFDVKYLKKDVAKGLSGGQQQRLNVLLAIVNNPKILILDEVGTGLDVESRTKIKSYIKSYIHENAATLLLVSHNSDEVVELVDRVVVIHSGKIYEDRTLKSILKEWKQFDDYMNNLYLNVFKKNLDLRVNKTGREKQDKKNKEKKGENK</sequence>
<feature type="domain" description="ABC transporter" evidence="6">
    <location>
        <begin position="80"/>
        <end position="306"/>
    </location>
</feature>
<dbReference type="GO" id="GO:0016887">
    <property type="term" value="F:ATP hydrolysis activity"/>
    <property type="evidence" value="ECO:0007669"/>
    <property type="project" value="InterPro"/>
</dbReference>
<proteinExistence type="inferred from homology"/>
<evidence type="ECO:0000313" key="8">
    <source>
        <dbReference type="Proteomes" id="UP000242141"/>
    </source>
</evidence>
<evidence type="ECO:0000256" key="1">
    <source>
        <dbReference type="ARBA" id="ARBA00005417"/>
    </source>
</evidence>
<keyword evidence="8" id="KW-1185">Reference proteome</keyword>
<evidence type="ECO:0000313" key="7">
    <source>
        <dbReference type="EMBL" id="CRX37033.1"/>
    </source>
</evidence>
<dbReference type="GO" id="GO:0005524">
    <property type="term" value="F:ATP binding"/>
    <property type="evidence" value="ECO:0007669"/>
    <property type="project" value="UniProtKB-KW"/>
</dbReference>
<dbReference type="EMBL" id="CWGI01000001">
    <property type="protein sequence ID" value="CRX37033.1"/>
    <property type="molecule type" value="Genomic_DNA"/>
</dbReference>
<dbReference type="Pfam" id="PF00005">
    <property type="entry name" value="ABC_tran"/>
    <property type="match status" value="1"/>
</dbReference>
<reference evidence="8" key="1">
    <citation type="submission" date="2015-05" db="EMBL/GenBank/DDBJ databases">
        <authorList>
            <person name="Collingro A."/>
        </authorList>
    </citation>
    <scope>NUCLEOTIDE SEQUENCE [LARGE SCALE GENOMIC DNA]</scope>
    <source>
        <strain evidence="8">Ps</strain>
    </source>
</reference>
<accession>A0A0G7ZN17</accession>
<evidence type="ECO:0000256" key="2">
    <source>
        <dbReference type="ARBA" id="ARBA00022448"/>
    </source>
</evidence>
<evidence type="ECO:0000256" key="5">
    <source>
        <dbReference type="SAM" id="Coils"/>
    </source>
</evidence>
<dbReference type="InterPro" id="IPR050763">
    <property type="entry name" value="ABC_transporter_ATP-binding"/>
</dbReference>
<evidence type="ECO:0000259" key="6">
    <source>
        <dbReference type="PROSITE" id="PS50893"/>
    </source>
</evidence>
<dbReference type="PANTHER" id="PTHR42711:SF5">
    <property type="entry name" value="ABC TRANSPORTER ATP-BINDING PROTEIN NATA"/>
    <property type="match status" value="1"/>
</dbReference>
<dbReference type="AlphaFoldDB" id="A0A0G7ZN17"/>
<dbReference type="InterPro" id="IPR036361">
    <property type="entry name" value="SAP_dom_sf"/>
</dbReference>
<protein>
    <submittedName>
        <fullName evidence="7">| ssuB_2 / Aliphatic sulfonates import ATP-binding protein SsuB |:520038 Forward</fullName>
    </submittedName>
</protein>
<dbReference type="SUPFAM" id="SSF52540">
    <property type="entry name" value="P-loop containing nucleoside triphosphate hydrolases"/>
    <property type="match status" value="1"/>
</dbReference>
<dbReference type="SMART" id="SM00382">
    <property type="entry name" value="AAA"/>
    <property type="match status" value="1"/>
</dbReference>
<dbReference type="InterPro" id="IPR003593">
    <property type="entry name" value="AAA+_ATPase"/>
</dbReference>
<keyword evidence="2" id="KW-0813">Transport</keyword>
<keyword evidence="3" id="KW-0547">Nucleotide-binding</keyword>
<dbReference type="InterPro" id="IPR017871">
    <property type="entry name" value="ABC_transporter-like_CS"/>
</dbReference>
<keyword evidence="5" id="KW-0175">Coiled coil</keyword>
<dbReference type="Proteomes" id="UP000242141">
    <property type="component" value="Unassembled WGS sequence"/>
</dbReference>
<dbReference type="Gene3D" id="3.40.50.300">
    <property type="entry name" value="P-loop containing nucleotide triphosphate hydrolases"/>
    <property type="match status" value="1"/>
</dbReference>
<dbReference type="PROSITE" id="PS50893">
    <property type="entry name" value="ABC_TRANSPORTER_2"/>
    <property type="match status" value="1"/>
</dbReference>
<dbReference type="InterPro" id="IPR003439">
    <property type="entry name" value="ABC_transporter-like_ATP-bd"/>
</dbReference>